<keyword evidence="2" id="KW-1185">Reference proteome</keyword>
<dbReference type="RefSeq" id="YP_009225626.1">
    <property type="nucleotide sequence ID" value="NC_029094.1"/>
</dbReference>
<dbReference type="Proteomes" id="UP000202763">
    <property type="component" value="Segment"/>
</dbReference>
<name>A0A0H4IS34_9CAUD</name>
<organism evidence="1 2">
    <name type="scientific">Pseudoalteromonas phage H101</name>
    <dbReference type="NCBI Taxonomy" id="1654919"/>
    <lineage>
        <taxon>Viruses</taxon>
        <taxon>Duplodnaviria</taxon>
        <taxon>Heunggongvirae</taxon>
        <taxon>Uroviricota</taxon>
        <taxon>Caudoviricetes</taxon>
        <taxon>Shandongvirus</taxon>
        <taxon>Shandongvirus H101</taxon>
    </lineage>
</organism>
<evidence type="ECO:0000313" key="2">
    <source>
        <dbReference type="Proteomes" id="UP000202763"/>
    </source>
</evidence>
<accession>A0A0H4IS34</accession>
<protein>
    <recommendedName>
        <fullName evidence="3">Tail fiber protein</fullName>
    </recommendedName>
</protein>
<dbReference type="OrthoDB" id="33493at10239"/>
<dbReference type="GeneID" id="26796687"/>
<sequence>MAYKIKDIYPSQTTTGDAGWPDGKPRNIQGGVQGTGTPFEEKLFQDYEGARQALFDEAGIEPSGQADRVGQSDFVGALGIKNAKYLLEQWGYNYKGRFSKGFTYSAEGDVGLDDQGDVWAYIGAGAPNKVVTAGTVPSTPDYKKVTFSEAQNVTLSTGQSVQAFSDSFALKIFQSPTDGGLTEIQTRTVDAGEVYEVRKTSDDSLATIYSDAAGTTEIVQNGTDNKSGSDGVVEFYIADGDYYIEVGGVSSGFSVLASWSVYTIYTKKTSPTTEHALNREDIVDGMVICIEDRGNTIWRVVPTNSVTPNNSYILQSISDPSLSLELAINGEVPAEALGFRVGQDNSVVLSELIESHIVSVNFDRYYDLSTATSGTLTVPKILKGIGGFVWTGGVSRSHMLDVYCDGNSFKSSIKFDGANTISSGLKVFNNTPMEEDLPDAILSGGAYINLNKSGGTDGNNEGARVQGSFNLVLLERNFVDKIGREENTGVPGSTGSNGLLVVHSANTFYPKNIVHRNNYYLSMYSNEVGVKDMDVDMLSILLPQPFHFQNDDATFNVYPDVNVESYGNTYNNPIVRACKFQCIPYCHNETINMFGGRLTTGGGQSTHMNAQWGVGTFENITWNIGSDNGQYVSLEKLVPISFYNGTEYGVNKTSININNITINNNLPDSTNTTFTYLIDLSVGTAVQNTDMQGINISNITLSNGATDHLLFTNYADAELPVSLENINVPEIKISWIGASNICNNIAFDVNNVSQRGAPIPFFANLGGGVRSFGGSVRGRSFKGISGRPSLLEGSTDTYPTMNGDSLSGGKTGGALSVQSGKITDGETLTFKAKGYRAGSHVFVVTNTYGNTSGIFSSGGAGGSITPLASPFSSSYALGTGSDPAVIDKINMWIDAQGQLNIRNLVGSDIVFTVSFLG</sequence>
<evidence type="ECO:0000313" key="1">
    <source>
        <dbReference type="EMBL" id="AKO61093.1"/>
    </source>
</evidence>
<proteinExistence type="predicted"/>
<dbReference type="EMBL" id="KR534323">
    <property type="protein sequence ID" value="AKO61093.1"/>
    <property type="molecule type" value="Genomic_DNA"/>
</dbReference>
<dbReference type="KEGG" id="vg:26796687"/>
<reference evidence="1 2" key="1">
    <citation type="submission" date="2015-05" db="EMBL/GenBank/DDBJ databases">
        <authorList>
            <person name="Wang D.B."/>
            <person name="Wang M."/>
        </authorList>
    </citation>
    <scope>NUCLEOTIDE SEQUENCE [LARGE SCALE GENOMIC DNA]</scope>
</reference>
<evidence type="ECO:0008006" key="3">
    <source>
        <dbReference type="Google" id="ProtNLM"/>
    </source>
</evidence>